<dbReference type="AlphaFoldDB" id="A0A811MB59"/>
<dbReference type="EMBL" id="CAJGYO010000001">
    <property type="protein sequence ID" value="CAD6204269.1"/>
    <property type="molecule type" value="Genomic_DNA"/>
</dbReference>
<accession>A0A811MB59</accession>
<feature type="domain" description="DUF4218" evidence="2">
    <location>
        <begin position="491"/>
        <end position="538"/>
    </location>
</feature>
<evidence type="ECO:0000256" key="1">
    <source>
        <dbReference type="SAM" id="MobiDB-lite"/>
    </source>
</evidence>
<evidence type="ECO:0000259" key="2">
    <source>
        <dbReference type="Pfam" id="PF13960"/>
    </source>
</evidence>
<sequence>METLLVTMLRLWTRSNEDDDISDLLRDLAAGLDDRGDYEEDSSVPDPCKELVAIQKLVIENSKELFPHCKKYTQLRFIIRLLHIKLLGGWSDKSFNLLLDLLNDAFPEGSALAKTFHEAKKLVKTIGIGYTSIHAYENNCILYWKGNVDLDSCPKYMIEHGVRTYDASRGEFFQLRAAILWTITDFPDLGYVSGSVTSGEAACPDCHFFTYSFRLGNGSKNIYMGHRRFLHENHPFRFDADKFGGTEFRTAPTPLTGEEILECIKDLSTSFGKDPSGKKPTRKKRQEGEPLVIFKRRSVWFKLPYWKDLMLRHNFDFMHIGKNVCESLLNTFLGTVGKSKDNLNSRLDLQALGIRSDLHPVELDDQFYLPPAPYSMSPDEMKLFCQILKGVKFPDGYASNIRHNVHVNERKVFGLKSHESHIILQDLLPIVVRKILPETVSAVVICICTFFKKLSAPIIRISDMESPQAEIAETLSPLETIFLPSFFDMMRYLMRLKGSVRTKSHHEGSIMEWSNFTKCLTLCSRYLHGDTQIYRQIRNDQDDSTTPFFHSIGQGLTGKCTFSLDHKTWIQAHRYVLFNYGNIVPYLETNSTGPFQENKWQAEEEVRTHKTNDGETHDHNLRPRPQTNPTVNVNEQIEEEDLDCEQIDEDWECEVIGDFLGDNEGFYGTTEKRKGRSITVLKDIFERPPGMPKIKVPVNHLGQHVGDNYRRFCSAVGCHVRKNLSVACPDWRKIDIKKKMAVWADIKARTIQAKANRAKLTIHHTSGSKSFAQSAHKMNKLKSIIEEHPELTQKTIQEGDAFVAACGEKEPKGRVRVLGLGPTPQSVGTPGVKSYIPTRIQVEVMARRDAKVARRDAEAEQEALRQRIMELEQQLLEERLEHERANMENISQNGSNSRHLMSPRSENDGVGIDFDAEFHEDDNAYAEQSNECEYTTMRRIAAAPSQQPHQSTIRAAPSIHHESTPIPVAHSINHESSPILAAPQSTMRAPHPKAPQSTMRAAPSQRAHSIH</sequence>
<dbReference type="PANTHER" id="PTHR10775:SF172">
    <property type="entry name" value="TNP2, PARTIAL"/>
    <property type="match status" value="1"/>
</dbReference>
<proteinExistence type="predicted"/>
<dbReference type="Pfam" id="PF02992">
    <property type="entry name" value="Transposase_21"/>
    <property type="match status" value="1"/>
</dbReference>
<reference evidence="3" key="1">
    <citation type="submission" date="2020-10" db="EMBL/GenBank/DDBJ databases">
        <authorList>
            <person name="Han B."/>
            <person name="Lu T."/>
            <person name="Zhao Q."/>
            <person name="Huang X."/>
            <person name="Zhao Y."/>
        </authorList>
    </citation>
    <scope>NUCLEOTIDE SEQUENCE</scope>
</reference>
<gene>
    <name evidence="3" type="ORF">NCGR_LOCUS2297</name>
</gene>
<protein>
    <recommendedName>
        <fullName evidence="2">DUF4218 domain-containing protein</fullName>
    </recommendedName>
</protein>
<feature type="region of interest" description="Disordered" evidence="1">
    <location>
        <begin position="610"/>
        <end position="629"/>
    </location>
</feature>
<feature type="region of interest" description="Disordered" evidence="1">
    <location>
        <begin position="984"/>
        <end position="1011"/>
    </location>
</feature>
<organism evidence="3 4">
    <name type="scientific">Miscanthus lutarioriparius</name>
    <dbReference type="NCBI Taxonomy" id="422564"/>
    <lineage>
        <taxon>Eukaryota</taxon>
        <taxon>Viridiplantae</taxon>
        <taxon>Streptophyta</taxon>
        <taxon>Embryophyta</taxon>
        <taxon>Tracheophyta</taxon>
        <taxon>Spermatophyta</taxon>
        <taxon>Magnoliopsida</taxon>
        <taxon>Liliopsida</taxon>
        <taxon>Poales</taxon>
        <taxon>Poaceae</taxon>
        <taxon>PACMAD clade</taxon>
        <taxon>Panicoideae</taxon>
        <taxon>Andropogonodae</taxon>
        <taxon>Andropogoneae</taxon>
        <taxon>Saccharinae</taxon>
        <taxon>Miscanthus</taxon>
    </lineage>
</organism>
<name>A0A811MB59_9POAL</name>
<feature type="compositionally biased region" description="Polar residues" evidence="1">
    <location>
        <begin position="889"/>
        <end position="899"/>
    </location>
</feature>
<evidence type="ECO:0000313" key="4">
    <source>
        <dbReference type="Proteomes" id="UP000604825"/>
    </source>
</evidence>
<keyword evidence="4" id="KW-1185">Reference proteome</keyword>
<dbReference type="OrthoDB" id="1933987at2759"/>
<evidence type="ECO:0000313" key="3">
    <source>
        <dbReference type="EMBL" id="CAD6204269.1"/>
    </source>
</evidence>
<dbReference type="PANTHER" id="PTHR10775">
    <property type="entry name" value="OS08G0208400 PROTEIN"/>
    <property type="match status" value="1"/>
</dbReference>
<dbReference type="InterPro" id="IPR025452">
    <property type="entry name" value="DUF4218"/>
</dbReference>
<dbReference type="InterPro" id="IPR004242">
    <property type="entry name" value="Transposase_21"/>
</dbReference>
<dbReference type="Pfam" id="PF13960">
    <property type="entry name" value="DUF4218"/>
    <property type="match status" value="1"/>
</dbReference>
<comment type="caution">
    <text evidence="3">The sequence shown here is derived from an EMBL/GenBank/DDBJ whole genome shotgun (WGS) entry which is preliminary data.</text>
</comment>
<dbReference type="Proteomes" id="UP000604825">
    <property type="component" value="Unassembled WGS sequence"/>
</dbReference>
<feature type="compositionally biased region" description="Basic and acidic residues" evidence="1">
    <location>
        <begin position="610"/>
        <end position="621"/>
    </location>
</feature>
<feature type="region of interest" description="Disordered" evidence="1">
    <location>
        <begin position="889"/>
        <end position="909"/>
    </location>
</feature>